<evidence type="ECO:0000313" key="1">
    <source>
        <dbReference type="EMBL" id="KAJ9543405.1"/>
    </source>
</evidence>
<dbReference type="EMBL" id="JARYMX010000006">
    <property type="protein sequence ID" value="KAJ9543405.1"/>
    <property type="molecule type" value="Genomic_DNA"/>
</dbReference>
<dbReference type="PANTHER" id="PTHR46148:SF57">
    <property type="entry name" value="OS12G0499874 PROTEIN"/>
    <property type="match status" value="1"/>
</dbReference>
<organism evidence="1 2">
    <name type="scientific">Centaurea solstitialis</name>
    <name type="common">yellow star-thistle</name>
    <dbReference type="NCBI Taxonomy" id="347529"/>
    <lineage>
        <taxon>Eukaryota</taxon>
        <taxon>Viridiplantae</taxon>
        <taxon>Streptophyta</taxon>
        <taxon>Embryophyta</taxon>
        <taxon>Tracheophyta</taxon>
        <taxon>Spermatophyta</taxon>
        <taxon>Magnoliopsida</taxon>
        <taxon>eudicotyledons</taxon>
        <taxon>Gunneridae</taxon>
        <taxon>Pentapetalae</taxon>
        <taxon>asterids</taxon>
        <taxon>campanulids</taxon>
        <taxon>Asterales</taxon>
        <taxon>Asteraceae</taxon>
        <taxon>Carduoideae</taxon>
        <taxon>Cardueae</taxon>
        <taxon>Centaureinae</taxon>
        <taxon>Centaurea</taxon>
    </lineage>
</organism>
<evidence type="ECO:0008006" key="3">
    <source>
        <dbReference type="Google" id="ProtNLM"/>
    </source>
</evidence>
<evidence type="ECO:0000313" key="2">
    <source>
        <dbReference type="Proteomes" id="UP001172457"/>
    </source>
</evidence>
<accession>A0AA38SIJ8</accession>
<sequence>MAGSALFLERMTVLYADTFCSEICRNLSGESGSEIHRIVRDSRMCRKVAYQSELRAELSRIHNTLHVSQLWKCLAYGSAHRPIDDIQVEERLNYVERPIAVLERRTKTLRNKEVSLVKVQWEHRKGSEWTWELEDEMRRNYPELFRV</sequence>
<dbReference type="AlphaFoldDB" id="A0AA38SIJ8"/>
<keyword evidence="2" id="KW-1185">Reference proteome</keyword>
<proteinExistence type="predicted"/>
<dbReference type="PANTHER" id="PTHR46148">
    <property type="entry name" value="CHROMO DOMAIN-CONTAINING PROTEIN"/>
    <property type="match status" value="1"/>
</dbReference>
<gene>
    <name evidence="1" type="ORF">OSB04_023112</name>
</gene>
<dbReference type="Proteomes" id="UP001172457">
    <property type="component" value="Chromosome 6"/>
</dbReference>
<name>A0AA38SIJ8_9ASTR</name>
<comment type="caution">
    <text evidence="1">The sequence shown here is derived from an EMBL/GenBank/DDBJ whole genome shotgun (WGS) entry which is preliminary data.</text>
</comment>
<protein>
    <recommendedName>
        <fullName evidence="3">Chromo domain-containing protein</fullName>
    </recommendedName>
</protein>
<reference evidence="1" key="1">
    <citation type="submission" date="2023-03" db="EMBL/GenBank/DDBJ databases">
        <title>Chromosome-scale reference genome and RAD-based genetic map of yellow starthistle (Centaurea solstitialis) reveal putative structural variation and QTLs associated with invader traits.</title>
        <authorList>
            <person name="Reatini B."/>
            <person name="Cang F.A."/>
            <person name="Jiang Q."/>
            <person name="Mckibben M.T.W."/>
            <person name="Barker M.S."/>
            <person name="Rieseberg L.H."/>
            <person name="Dlugosch K.M."/>
        </authorList>
    </citation>
    <scope>NUCLEOTIDE SEQUENCE</scope>
    <source>
        <strain evidence="1">CAN-66</strain>
        <tissue evidence="1">Leaf</tissue>
    </source>
</reference>